<evidence type="ECO:0000313" key="4">
    <source>
        <dbReference type="EMBL" id="GFG34925.1"/>
    </source>
</evidence>
<dbReference type="OrthoDB" id="4062651at2759"/>
<evidence type="ECO:0000256" key="1">
    <source>
        <dbReference type="ARBA" id="ARBA00022741"/>
    </source>
</evidence>
<dbReference type="SUPFAM" id="SSF56112">
    <property type="entry name" value="Protein kinase-like (PK-like)"/>
    <property type="match status" value="1"/>
</dbReference>
<dbReference type="PROSITE" id="PS50011">
    <property type="entry name" value="PROTEIN_KINASE_DOM"/>
    <property type="match status" value="1"/>
</dbReference>
<name>A0A6L2PWR8_COPFO</name>
<feature type="domain" description="Protein kinase" evidence="3">
    <location>
        <begin position="26"/>
        <end position="354"/>
    </location>
</feature>
<accession>A0A6L2PWR8</accession>
<keyword evidence="2" id="KW-0067">ATP-binding</keyword>
<sequence length="354" mass="39470">MDKFKTPKMVKQRSVSQDDKPLIPDSPLMVKLGCGTAYSVITILDYMMTRICRVYADCDCLLQNPYFCFTGVSVYRLKRSPKVGLYQSPWAVKRVRRTTQETSIGLDDYALRLKDEAEILKKLNHPNIIGFRAFVKTDDGRDCLAMEECDTSVGDLIELRSDDGLGPFLAENILKVALDVAKALDYLHEECHLLHGDIKSFNILVKGDFEIIKLCDFGVVVPLKANGEIDTEAGAEYVGTLPWSAPEVLCSDGQSPITNKADIFSFGLVLWEMIALSPPHLDDSLMEESSIDTATDDAVEMSIVDAAYGTRPPLPASPLGKEYRPVIELFNSCTEEDFRKRPDAREIVGQLEDL</sequence>
<dbReference type="GO" id="GO:0097527">
    <property type="term" value="P:necroptotic signaling pathway"/>
    <property type="evidence" value="ECO:0007669"/>
    <property type="project" value="TreeGrafter"/>
</dbReference>
<comment type="caution">
    <text evidence="4">The sequence shown here is derived from an EMBL/GenBank/DDBJ whole genome shotgun (WGS) entry which is preliminary data.</text>
</comment>
<dbReference type="FunCoup" id="A0A6L2PWR8">
    <property type="interactions" value="107"/>
</dbReference>
<keyword evidence="1" id="KW-0547">Nucleotide-binding</keyword>
<keyword evidence="5" id="KW-1185">Reference proteome</keyword>
<dbReference type="GO" id="GO:0005524">
    <property type="term" value="F:ATP binding"/>
    <property type="evidence" value="ECO:0007669"/>
    <property type="project" value="UniProtKB-KW"/>
</dbReference>
<dbReference type="GO" id="GO:0004672">
    <property type="term" value="F:protein kinase activity"/>
    <property type="evidence" value="ECO:0007669"/>
    <property type="project" value="InterPro"/>
</dbReference>
<dbReference type="InterPro" id="IPR051681">
    <property type="entry name" value="Ser/Thr_Kinases-Pseudokinases"/>
</dbReference>
<proteinExistence type="predicted"/>
<dbReference type="AlphaFoldDB" id="A0A6L2PWR8"/>
<gene>
    <name evidence="4" type="ORF">Cfor_04128</name>
</gene>
<dbReference type="InterPro" id="IPR008271">
    <property type="entry name" value="Ser/Thr_kinase_AS"/>
</dbReference>
<reference evidence="5" key="1">
    <citation type="submission" date="2020-01" db="EMBL/GenBank/DDBJ databases">
        <title>Draft genome sequence of the Termite Coptotermes fromosanus.</title>
        <authorList>
            <person name="Itakura S."/>
            <person name="Yosikawa Y."/>
            <person name="Umezawa K."/>
        </authorList>
    </citation>
    <scope>NUCLEOTIDE SEQUENCE [LARGE SCALE GENOMIC DNA]</scope>
</reference>
<dbReference type="Gene3D" id="3.30.200.20">
    <property type="entry name" value="Phosphorylase Kinase, domain 1"/>
    <property type="match status" value="1"/>
</dbReference>
<dbReference type="PROSITE" id="PS00108">
    <property type="entry name" value="PROTEIN_KINASE_ST"/>
    <property type="match status" value="1"/>
</dbReference>
<dbReference type="SMART" id="SM00220">
    <property type="entry name" value="S_TKc"/>
    <property type="match status" value="1"/>
</dbReference>
<evidence type="ECO:0000313" key="5">
    <source>
        <dbReference type="Proteomes" id="UP000502823"/>
    </source>
</evidence>
<dbReference type="InterPro" id="IPR000719">
    <property type="entry name" value="Prot_kinase_dom"/>
</dbReference>
<organism evidence="4 5">
    <name type="scientific">Coptotermes formosanus</name>
    <name type="common">Formosan subterranean termite</name>
    <dbReference type="NCBI Taxonomy" id="36987"/>
    <lineage>
        <taxon>Eukaryota</taxon>
        <taxon>Metazoa</taxon>
        <taxon>Ecdysozoa</taxon>
        <taxon>Arthropoda</taxon>
        <taxon>Hexapoda</taxon>
        <taxon>Insecta</taxon>
        <taxon>Pterygota</taxon>
        <taxon>Neoptera</taxon>
        <taxon>Polyneoptera</taxon>
        <taxon>Dictyoptera</taxon>
        <taxon>Blattodea</taxon>
        <taxon>Blattoidea</taxon>
        <taxon>Termitoidae</taxon>
        <taxon>Rhinotermitidae</taxon>
        <taxon>Coptotermes</taxon>
    </lineage>
</organism>
<evidence type="ECO:0000256" key="2">
    <source>
        <dbReference type="ARBA" id="ARBA00022840"/>
    </source>
</evidence>
<dbReference type="PANTHER" id="PTHR44329:SF298">
    <property type="entry name" value="MIXED LINEAGE KINASE DOMAIN-LIKE PROTEIN"/>
    <property type="match status" value="1"/>
</dbReference>
<dbReference type="Pfam" id="PF00069">
    <property type="entry name" value="Pkinase"/>
    <property type="match status" value="1"/>
</dbReference>
<dbReference type="PANTHER" id="PTHR44329">
    <property type="entry name" value="SERINE/THREONINE-PROTEIN KINASE TNNI3K-RELATED"/>
    <property type="match status" value="1"/>
</dbReference>
<dbReference type="Gene3D" id="1.10.510.10">
    <property type="entry name" value="Transferase(Phosphotransferase) domain 1"/>
    <property type="match status" value="1"/>
</dbReference>
<evidence type="ECO:0000259" key="3">
    <source>
        <dbReference type="PROSITE" id="PS50011"/>
    </source>
</evidence>
<dbReference type="Proteomes" id="UP000502823">
    <property type="component" value="Unassembled WGS sequence"/>
</dbReference>
<protein>
    <recommendedName>
        <fullName evidence="3">Protein kinase domain-containing protein</fullName>
    </recommendedName>
</protein>
<dbReference type="InterPro" id="IPR011009">
    <property type="entry name" value="Kinase-like_dom_sf"/>
</dbReference>
<dbReference type="EMBL" id="BLKM01000508">
    <property type="protein sequence ID" value="GFG34925.1"/>
    <property type="molecule type" value="Genomic_DNA"/>
</dbReference>
<dbReference type="InParanoid" id="A0A6L2PWR8"/>